<feature type="domain" description="N-acetyltransferase" evidence="2">
    <location>
        <begin position="26"/>
        <end position="130"/>
    </location>
</feature>
<protein>
    <submittedName>
        <fullName evidence="3">GNAT family N-acetyltransferase</fullName>
        <ecNumber evidence="3">2.3.-.-</ecNumber>
    </submittedName>
</protein>
<evidence type="ECO:0000313" key="3">
    <source>
        <dbReference type="EMBL" id="MFC4107658.1"/>
    </source>
</evidence>
<dbReference type="EMBL" id="JBHSBN010000011">
    <property type="protein sequence ID" value="MFC4107658.1"/>
    <property type="molecule type" value="Genomic_DNA"/>
</dbReference>
<name>A0ABV8KNL7_9ACTN</name>
<feature type="compositionally biased region" description="Basic residues" evidence="1">
    <location>
        <begin position="182"/>
        <end position="193"/>
    </location>
</feature>
<dbReference type="GO" id="GO:0016746">
    <property type="term" value="F:acyltransferase activity"/>
    <property type="evidence" value="ECO:0007669"/>
    <property type="project" value="UniProtKB-KW"/>
</dbReference>
<feature type="region of interest" description="Disordered" evidence="1">
    <location>
        <begin position="172"/>
        <end position="193"/>
    </location>
</feature>
<dbReference type="Gene3D" id="3.40.630.30">
    <property type="match status" value="1"/>
</dbReference>
<evidence type="ECO:0000259" key="2">
    <source>
        <dbReference type="Pfam" id="PF13302"/>
    </source>
</evidence>
<proteinExistence type="predicted"/>
<dbReference type="InterPro" id="IPR051908">
    <property type="entry name" value="Ribosomal_N-acetyltransferase"/>
</dbReference>
<gene>
    <name evidence="3" type="ORF">ACFOX0_17220</name>
</gene>
<dbReference type="Pfam" id="PF13302">
    <property type="entry name" value="Acetyltransf_3"/>
    <property type="match status" value="1"/>
</dbReference>
<keyword evidence="3" id="KW-0808">Transferase</keyword>
<evidence type="ECO:0000256" key="1">
    <source>
        <dbReference type="SAM" id="MobiDB-lite"/>
    </source>
</evidence>
<dbReference type="EC" id="2.3.-.-" evidence="3"/>
<sequence length="193" mass="21419">MLIGPALPAGHLRSLAQPRIEVDHHLALRPWRAADAPAVRAAFDCPDIQRWHVRRMDGDDEARDWTARWAERWAAETDASWAVVDGADRVVGQVGLRTVLLAEASAQVSYWTMPRARGTGVAVRATRACRGAPRLCQRADHRSCRSCGNWPASAFGAESHLVAIHRRGLVESSTGPRTAGAFRRRRSRDRTCR</sequence>
<dbReference type="PANTHER" id="PTHR43441:SF10">
    <property type="entry name" value="ACETYLTRANSFERASE"/>
    <property type="match status" value="1"/>
</dbReference>
<keyword evidence="3" id="KW-0012">Acyltransferase</keyword>
<dbReference type="Proteomes" id="UP001595868">
    <property type="component" value="Unassembled WGS sequence"/>
</dbReference>
<comment type="caution">
    <text evidence="3">The sequence shown here is derived from an EMBL/GenBank/DDBJ whole genome shotgun (WGS) entry which is preliminary data.</text>
</comment>
<dbReference type="RefSeq" id="WP_377547365.1">
    <property type="nucleotide sequence ID" value="NZ_JBHSBN010000011.1"/>
</dbReference>
<accession>A0ABV8KNL7</accession>
<dbReference type="InterPro" id="IPR016181">
    <property type="entry name" value="Acyl_CoA_acyltransferase"/>
</dbReference>
<keyword evidence="4" id="KW-1185">Reference proteome</keyword>
<dbReference type="InterPro" id="IPR000182">
    <property type="entry name" value="GNAT_dom"/>
</dbReference>
<dbReference type="SUPFAM" id="SSF55729">
    <property type="entry name" value="Acyl-CoA N-acyltransferases (Nat)"/>
    <property type="match status" value="1"/>
</dbReference>
<reference evidence="4" key="1">
    <citation type="journal article" date="2019" name="Int. J. Syst. Evol. Microbiol.">
        <title>The Global Catalogue of Microorganisms (GCM) 10K type strain sequencing project: providing services to taxonomists for standard genome sequencing and annotation.</title>
        <authorList>
            <consortium name="The Broad Institute Genomics Platform"/>
            <consortium name="The Broad Institute Genome Sequencing Center for Infectious Disease"/>
            <person name="Wu L."/>
            <person name="Ma J."/>
        </authorList>
    </citation>
    <scope>NUCLEOTIDE SEQUENCE [LARGE SCALE GENOMIC DNA]</scope>
    <source>
        <strain evidence="4">2902at01</strain>
    </source>
</reference>
<evidence type="ECO:0000313" key="4">
    <source>
        <dbReference type="Proteomes" id="UP001595868"/>
    </source>
</evidence>
<dbReference type="PANTHER" id="PTHR43441">
    <property type="entry name" value="RIBOSOMAL-PROTEIN-SERINE ACETYLTRANSFERASE"/>
    <property type="match status" value="1"/>
</dbReference>
<organism evidence="3 4">
    <name type="scientific">Micromonospora zhanjiangensis</name>
    <dbReference type="NCBI Taxonomy" id="1522057"/>
    <lineage>
        <taxon>Bacteria</taxon>
        <taxon>Bacillati</taxon>
        <taxon>Actinomycetota</taxon>
        <taxon>Actinomycetes</taxon>
        <taxon>Micromonosporales</taxon>
        <taxon>Micromonosporaceae</taxon>
        <taxon>Micromonospora</taxon>
    </lineage>
</organism>